<dbReference type="Gene3D" id="3.40.50.10300">
    <property type="entry name" value="CoaB-like"/>
    <property type="match status" value="1"/>
</dbReference>
<dbReference type="InterPro" id="IPR035929">
    <property type="entry name" value="CoaB-like_sf"/>
</dbReference>
<organism evidence="7 8">
    <name type="scientific">Gracilibacillus salinarum</name>
    <dbReference type="NCBI Taxonomy" id="2932255"/>
    <lineage>
        <taxon>Bacteria</taxon>
        <taxon>Bacillati</taxon>
        <taxon>Bacillota</taxon>
        <taxon>Bacilli</taxon>
        <taxon>Bacillales</taxon>
        <taxon>Bacillaceae</taxon>
        <taxon>Gracilibacillus</taxon>
    </lineage>
</organism>
<feature type="region of interest" description="Phosphopantothenate--cysteine ligase" evidence="3">
    <location>
        <begin position="190"/>
        <end position="397"/>
    </location>
</feature>
<keyword evidence="3" id="KW-0511">Multifunctional enzyme</keyword>
<protein>
    <recommendedName>
        <fullName evidence="3">Coenzyme A biosynthesis bifunctional protein CoaBC</fullName>
    </recommendedName>
    <alternativeName>
        <fullName evidence="3">DNA/pantothenate metabolism flavoprotein</fullName>
    </alternativeName>
    <alternativeName>
        <fullName evidence="3">Phosphopantothenoylcysteine synthetase/decarboxylase</fullName>
        <shortName evidence="3">PPCS-PPCDC</shortName>
    </alternativeName>
    <domain>
        <recommendedName>
            <fullName evidence="3">Phosphopantothenoylcysteine decarboxylase</fullName>
            <shortName evidence="3">PPC decarboxylase</shortName>
            <shortName evidence="3">PPC-DC</shortName>
            <ecNumber evidence="3">4.1.1.36</ecNumber>
        </recommendedName>
        <alternativeName>
            <fullName evidence="3">CoaC</fullName>
        </alternativeName>
    </domain>
    <domain>
        <recommendedName>
            <fullName evidence="3">Phosphopantothenate--cysteine ligase</fullName>
            <ecNumber evidence="3">6.3.2.5</ecNumber>
        </recommendedName>
        <alternativeName>
            <fullName evidence="3">CoaB</fullName>
        </alternativeName>
        <alternativeName>
            <fullName evidence="3">Phosphopantothenoylcysteine synthetase</fullName>
            <shortName evidence="3">PPC synthetase</shortName>
            <shortName evidence="3">PPC-S</shortName>
        </alternativeName>
    </domain>
</protein>
<feature type="domain" description="DNA/pantothenate metabolism flavoprotein C-terminal" evidence="6">
    <location>
        <begin position="185"/>
        <end position="394"/>
    </location>
</feature>
<comment type="similarity">
    <text evidence="3 4">In the N-terminal section; belongs to the HFCD (homo-oligomeric flavin containing Cys decarboxylase) superfamily.</text>
</comment>
<keyword evidence="2 3" id="KW-0456">Lyase</keyword>
<keyword evidence="3" id="KW-0479">Metal-binding</keyword>
<feature type="domain" description="Flavoprotein" evidence="5">
    <location>
        <begin position="5"/>
        <end position="175"/>
    </location>
</feature>
<comment type="catalytic activity">
    <reaction evidence="3 4">
        <text>N-[(R)-4-phosphopantothenoyl]-L-cysteine + H(+) = (R)-4'-phosphopantetheine + CO2</text>
        <dbReference type="Rhea" id="RHEA:16793"/>
        <dbReference type="ChEBI" id="CHEBI:15378"/>
        <dbReference type="ChEBI" id="CHEBI:16526"/>
        <dbReference type="ChEBI" id="CHEBI:59458"/>
        <dbReference type="ChEBI" id="CHEBI:61723"/>
        <dbReference type="EC" id="4.1.1.36"/>
    </reaction>
</comment>
<feature type="binding site" evidence="3">
    <location>
        <position position="322"/>
    </location>
    <ligand>
        <name>CTP</name>
        <dbReference type="ChEBI" id="CHEBI:37563"/>
    </ligand>
</feature>
<dbReference type="InterPro" id="IPR007085">
    <property type="entry name" value="DNA/pantothenate-metab_flavo_C"/>
</dbReference>
<name>A0ABY4GMC4_9BACI</name>
<keyword evidence="3" id="KW-0460">Magnesium</keyword>
<evidence type="ECO:0000256" key="2">
    <source>
        <dbReference type="ARBA" id="ARBA00023239"/>
    </source>
</evidence>
<accession>A0ABY4GMC4</accession>
<evidence type="ECO:0000259" key="5">
    <source>
        <dbReference type="Pfam" id="PF02441"/>
    </source>
</evidence>
<reference evidence="7 8" key="1">
    <citation type="submission" date="2022-04" db="EMBL/GenBank/DDBJ databases">
        <title>Gracilibacillus sp. isolated from saltern.</title>
        <authorList>
            <person name="Won M."/>
            <person name="Lee C.-M."/>
            <person name="Woen H.-Y."/>
            <person name="Kwon S.-W."/>
        </authorList>
    </citation>
    <scope>NUCLEOTIDE SEQUENCE [LARGE SCALE GENOMIC DNA]</scope>
    <source>
        <strain evidence="7 8">SSPM10-3</strain>
    </source>
</reference>
<keyword evidence="1 3" id="KW-0210">Decarboxylase</keyword>
<dbReference type="PANTHER" id="PTHR14359">
    <property type="entry name" value="HOMO-OLIGOMERIC FLAVIN CONTAINING CYS DECARBOXYLASE FAMILY"/>
    <property type="match status" value="1"/>
</dbReference>
<evidence type="ECO:0000256" key="1">
    <source>
        <dbReference type="ARBA" id="ARBA00022793"/>
    </source>
</evidence>
<feature type="binding site" evidence="3">
    <location>
        <position position="340"/>
    </location>
    <ligand>
        <name>CTP</name>
        <dbReference type="ChEBI" id="CHEBI:37563"/>
    </ligand>
</feature>
<dbReference type="Pfam" id="PF02441">
    <property type="entry name" value="Flavoprotein"/>
    <property type="match status" value="1"/>
</dbReference>
<dbReference type="HAMAP" id="MF_02225">
    <property type="entry name" value="CoaBC"/>
    <property type="match status" value="1"/>
</dbReference>
<sequence length="397" mass="43506">MLKGKKILLGVSGGIAVYKAVALTSKLTQAGAEVKVLMTSHAQEFVTPLTFQAISRNPVYTDTFDEKDSKKIAHIDLADWADMVIIAPATANVIGKIAGGIADDMLTTTLLATQAPVYIAPAMNVHMYQHPAVIQNMQSLDAWGYRFIEPGEGYLACGYVGKGRLEEPEKMVELLESETNRCSGWQGKKVLITAGPTREALDPVRYFTNYSSGKMGYALAQAAMEQGADVTLISGPVHLSPPQRVQFVKVNSAADMFDKVKQYYQDMDVIIKSAAVADYTPAIVHNQKLKKQGSSMTIEMERTTDILQFLGEEKTHQYLVGFAAETDNVMDYAKSKLTKKNLDAIVMNDVGNKEIGFASDQNEVVVLTKDGKEQSLPQSSKKDIAKAIIQLIDKELR</sequence>
<feature type="binding site" evidence="3">
    <location>
        <position position="336"/>
    </location>
    <ligand>
        <name>CTP</name>
        <dbReference type="ChEBI" id="CHEBI:37563"/>
    </ligand>
</feature>
<dbReference type="EC" id="6.3.2.5" evidence="3"/>
<dbReference type="InterPro" id="IPR005252">
    <property type="entry name" value="CoaBC"/>
</dbReference>
<comment type="pathway">
    <text evidence="3 4">Cofactor biosynthesis; coenzyme A biosynthesis; CoA from (R)-pantothenate: step 2/5.</text>
</comment>
<comment type="cofactor">
    <cofactor evidence="3">
        <name>Mg(2+)</name>
        <dbReference type="ChEBI" id="CHEBI:18420"/>
    </cofactor>
</comment>
<evidence type="ECO:0000256" key="3">
    <source>
        <dbReference type="HAMAP-Rule" id="MF_02225"/>
    </source>
</evidence>
<dbReference type="NCBIfam" id="TIGR00521">
    <property type="entry name" value="coaBC_dfp"/>
    <property type="match status" value="1"/>
</dbReference>
<comment type="cofactor">
    <cofactor evidence="3">
        <name>FMN</name>
        <dbReference type="ChEBI" id="CHEBI:58210"/>
    </cofactor>
    <text evidence="3">Binds 1 FMN per subunit.</text>
</comment>
<gene>
    <name evidence="3 7" type="primary">coaBC</name>
    <name evidence="7" type="ORF">MUN87_01040</name>
</gene>
<dbReference type="GO" id="GO:0004633">
    <property type="term" value="F:phosphopantothenoylcysteine decarboxylase activity"/>
    <property type="evidence" value="ECO:0007669"/>
    <property type="project" value="UniProtKB-EC"/>
</dbReference>
<proteinExistence type="inferred from homology"/>
<dbReference type="Pfam" id="PF04127">
    <property type="entry name" value="DFP"/>
    <property type="match status" value="1"/>
</dbReference>
<evidence type="ECO:0000256" key="4">
    <source>
        <dbReference type="RuleBase" id="RU364078"/>
    </source>
</evidence>
<comment type="catalytic activity">
    <reaction evidence="3 4">
        <text>(R)-4'-phosphopantothenate + L-cysteine + CTP = N-[(R)-4-phosphopantothenoyl]-L-cysteine + CMP + diphosphate + H(+)</text>
        <dbReference type="Rhea" id="RHEA:19397"/>
        <dbReference type="ChEBI" id="CHEBI:10986"/>
        <dbReference type="ChEBI" id="CHEBI:15378"/>
        <dbReference type="ChEBI" id="CHEBI:33019"/>
        <dbReference type="ChEBI" id="CHEBI:35235"/>
        <dbReference type="ChEBI" id="CHEBI:37563"/>
        <dbReference type="ChEBI" id="CHEBI:59458"/>
        <dbReference type="ChEBI" id="CHEBI:60377"/>
        <dbReference type="EC" id="6.3.2.5"/>
    </reaction>
</comment>
<feature type="active site" description="Proton donor" evidence="3">
    <location>
        <position position="157"/>
    </location>
</feature>
<evidence type="ECO:0000313" key="7">
    <source>
        <dbReference type="EMBL" id="UOQ85523.1"/>
    </source>
</evidence>
<dbReference type="EC" id="4.1.1.36" evidence="3"/>
<dbReference type="SUPFAM" id="SSF52507">
    <property type="entry name" value="Homo-oligomeric flavin-containing Cys decarboxylases, HFCD"/>
    <property type="match status" value="1"/>
</dbReference>
<dbReference type="InterPro" id="IPR036551">
    <property type="entry name" value="Flavin_trans-like"/>
</dbReference>
<dbReference type="EMBL" id="CP095071">
    <property type="protein sequence ID" value="UOQ85523.1"/>
    <property type="molecule type" value="Genomic_DNA"/>
</dbReference>
<feature type="region of interest" description="Phosphopantothenoylcysteine decarboxylase" evidence="3">
    <location>
        <begin position="1"/>
        <end position="189"/>
    </location>
</feature>
<feature type="binding site" evidence="3">
    <location>
        <position position="278"/>
    </location>
    <ligand>
        <name>CTP</name>
        <dbReference type="ChEBI" id="CHEBI:37563"/>
    </ligand>
</feature>
<evidence type="ECO:0000313" key="8">
    <source>
        <dbReference type="Proteomes" id="UP000831537"/>
    </source>
</evidence>
<comment type="function">
    <text evidence="4">Catalyzes two steps in the biosynthesis of coenzyme A. In the first step cysteine is conjugated to 4'-phosphopantothenate to form 4-phosphopantothenoylcysteine, in the latter compound is decarboxylated to form 4'-phosphopantotheine.</text>
</comment>
<comment type="caution">
    <text evidence="3">Lacks conserved residue(s) required for the propagation of feature annotation.</text>
</comment>
<dbReference type="SUPFAM" id="SSF102645">
    <property type="entry name" value="CoaB-like"/>
    <property type="match status" value="1"/>
</dbReference>
<dbReference type="PANTHER" id="PTHR14359:SF6">
    <property type="entry name" value="PHOSPHOPANTOTHENOYLCYSTEINE DECARBOXYLASE"/>
    <property type="match status" value="1"/>
</dbReference>
<comment type="similarity">
    <text evidence="3 4">In the C-terminal section; belongs to the PPC synthetase family.</text>
</comment>
<keyword evidence="3 4" id="KW-0288">FMN</keyword>
<feature type="binding site" evidence="3">
    <location>
        <position position="288"/>
    </location>
    <ligand>
        <name>CTP</name>
        <dbReference type="ChEBI" id="CHEBI:37563"/>
    </ligand>
</feature>
<evidence type="ECO:0000259" key="6">
    <source>
        <dbReference type="Pfam" id="PF04127"/>
    </source>
</evidence>
<dbReference type="Gene3D" id="3.40.50.1950">
    <property type="entry name" value="Flavin prenyltransferase-like"/>
    <property type="match status" value="1"/>
</dbReference>
<keyword evidence="3 4" id="KW-0285">Flavoprotein</keyword>
<comment type="function">
    <text evidence="3">Catalyzes two sequential steps in the biosynthesis of coenzyme A. In the first step cysteine is conjugated to 4'-phosphopantothenate to form 4-phosphopantothenoylcysteine. In the second step the latter compound is decarboxylated to form 4'-phosphopantotheine.</text>
</comment>
<comment type="pathway">
    <text evidence="3 4">Cofactor biosynthesis; coenzyme A biosynthesis; CoA from (R)-pantothenate: step 3/5.</text>
</comment>
<keyword evidence="8" id="KW-1185">Reference proteome</keyword>
<dbReference type="RefSeq" id="WP_244745069.1">
    <property type="nucleotide sequence ID" value="NZ_CP095071.1"/>
</dbReference>
<keyword evidence="3 4" id="KW-0436">Ligase</keyword>
<dbReference type="InterPro" id="IPR003382">
    <property type="entry name" value="Flavoprotein"/>
</dbReference>
<dbReference type="Proteomes" id="UP000831537">
    <property type="component" value="Chromosome"/>
</dbReference>
<dbReference type="GO" id="GO:0004632">
    <property type="term" value="F:phosphopantothenate--cysteine ligase activity"/>
    <property type="evidence" value="ECO:0007669"/>
    <property type="project" value="UniProtKB-EC"/>
</dbReference>